<accession>A0A9N9ZJQ3</accession>
<evidence type="ECO:0000259" key="1">
    <source>
        <dbReference type="Pfam" id="PF01966"/>
    </source>
</evidence>
<comment type="caution">
    <text evidence="2">The sequence shown here is derived from an EMBL/GenBank/DDBJ whole genome shotgun (WGS) entry which is preliminary data.</text>
</comment>
<dbReference type="PANTHER" id="PTHR35569:SF1">
    <property type="entry name" value="CYANAMIDE HYDRATASE DDI2-RELATED"/>
    <property type="match status" value="1"/>
</dbReference>
<dbReference type="Proteomes" id="UP000775872">
    <property type="component" value="Unassembled WGS sequence"/>
</dbReference>
<sequence length="271" mass="29596">MAETGKSLRNASEEGSSSFFHTPLCLQQETTTCHSNAQHHDQITPNHLDRALLRLVPDHPVAKAALDIALRTLSPAILNHSLPTYIYAKSYSSLLQREPAPTGVSIEPVFLEPHTLFVACLFHDLATGPEYDADATRFEVVGAQEAAKLLRKFGVGEASIREAWLAMSLHSTPGVAEHLSGTTGAFRRAIRAEFGGFCGPELKEANPELQESDLEIIQERLPRLDIEKVLGDAVVRQALQNRAKAPVASWPGQLLVSHDANPGWEGVNRAF</sequence>
<keyword evidence="3" id="KW-1185">Reference proteome</keyword>
<dbReference type="EMBL" id="CABFOC020000076">
    <property type="protein sequence ID" value="CAH0057842.1"/>
    <property type="molecule type" value="Genomic_DNA"/>
</dbReference>
<gene>
    <name evidence="2" type="ORF">CSOL1703_00018301</name>
</gene>
<dbReference type="OrthoDB" id="2378324at2759"/>
<name>A0A9N9ZJQ3_9HYPO</name>
<dbReference type="PANTHER" id="PTHR35569">
    <property type="entry name" value="CYANAMIDE HYDRATASE DDI2-RELATED"/>
    <property type="match status" value="1"/>
</dbReference>
<dbReference type="SUPFAM" id="SSF109604">
    <property type="entry name" value="HD-domain/PDEase-like"/>
    <property type="match status" value="1"/>
</dbReference>
<dbReference type="InterPro" id="IPR006674">
    <property type="entry name" value="HD_domain"/>
</dbReference>
<proteinExistence type="predicted"/>
<dbReference type="Pfam" id="PF01966">
    <property type="entry name" value="HD"/>
    <property type="match status" value="1"/>
</dbReference>
<reference evidence="3" key="1">
    <citation type="submission" date="2019-06" db="EMBL/GenBank/DDBJ databases">
        <authorList>
            <person name="Broberg M."/>
        </authorList>
    </citation>
    <scope>NUCLEOTIDE SEQUENCE [LARGE SCALE GENOMIC DNA]</scope>
</reference>
<organism evidence="2 3">
    <name type="scientific">Clonostachys solani</name>
    <dbReference type="NCBI Taxonomy" id="160281"/>
    <lineage>
        <taxon>Eukaryota</taxon>
        <taxon>Fungi</taxon>
        <taxon>Dikarya</taxon>
        <taxon>Ascomycota</taxon>
        <taxon>Pezizomycotina</taxon>
        <taxon>Sordariomycetes</taxon>
        <taxon>Hypocreomycetidae</taxon>
        <taxon>Hypocreales</taxon>
        <taxon>Bionectriaceae</taxon>
        <taxon>Clonostachys</taxon>
    </lineage>
</organism>
<evidence type="ECO:0000313" key="3">
    <source>
        <dbReference type="Proteomes" id="UP000775872"/>
    </source>
</evidence>
<evidence type="ECO:0000313" key="2">
    <source>
        <dbReference type="EMBL" id="CAH0057842.1"/>
    </source>
</evidence>
<feature type="domain" description="HD" evidence="1">
    <location>
        <begin position="78"/>
        <end position="177"/>
    </location>
</feature>
<dbReference type="Gene3D" id="1.10.3210.10">
    <property type="entry name" value="Hypothetical protein af1432"/>
    <property type="match status" value="1"/>
</dbReference>
<reference evidence="2 3" key="2">
    <citation type="submission" date="2021-10" db="EMBL/GenBank/DDBJ databases">
        <authorList>
            <person name="Piombo E."/>
        </authorList>
    </citation>
    <scope>NUCLEOTIDE SEQUENCE [LARGE SCALE GENOMIC DNA]</scope>
</reference>
<protein>
    <recommendedName>
        <fullName evidence="1">HD domain-containing protein</fullName>
    </recommendedName>
</protein>
<dbReference type="AlphaFoldDB" id="A0A9N9ZJQ3"/>